<evidence type="ECO:0000259" key="1">
    <source>
        <dbReference type="Pfam" id="PF00534"/>
    </source>
</evidence>
<dbReference type="InterPro" id="IPR050194">
    <property type="entry name" value="Glycosyltransferase_grp1"/>
</dbReference>
<evidence type="ECO:0000313" key="3">
    <source>
        <dbReference type="Proteomes" id="UP000177614"/>
    </source>
</evidence>
<dbReference type="PANTHER" id="PTHR45947:SF3">
    <property type="entry name" value="SULFOQUINOVOSYL TRANSFERASE SQD2"/>
    <property type="match status" value="1"/>
</dbReference>
<dbReference type="Gene3D" id="3.40.50.2000">
    <property type="entry name" value="Glycogen Phosphorylase B"/>
    <property type="match status" value="2"/>
</dbReference>
<accession>A0A1F4XLR5</accession>
<dbReference type="STRING" id="1817814.A2V81_03430"/>
<reference evidence="2 3" key="1">
    <citation type="journal article" date="2016" name="Nat. Commun.">
        <title>Thousands of microbial genomes shed light on interconnected biogeochemical processes in an aquifer system.</title>
        <authorList>
            <person name="Anantharaman K."/>
            <person name="Brown C.T."/>
            <person name="Hug L.A."/>
            <person name="Sharon I."/>
            <person name="Castelle C.J."/>
            <person name="Probst A.J."/>
            <person name="Thomas B.C."/>
            <person name="Singh A."/>
            <person name="Wilkins M.J."/>
            <person name="Karaoz U."/>
            <person name="Brodie E.L."/>
            <person name="Williams K.H."/>
            <person name="Hubbard S.S."/>
            <person name="Banfield J.F."/>
        </authorList>
    </citation>
    <scope>NUCLEOTIDE SEQUENCE [LARGE SCALE GENOMIC DNA]</scope>
</reference>
<feature type="domain" description="Glycosyl transferase family 1" evidence="1">
    <location>
        <begin position="186"/>
        <end position="340"/>
    </location>
</feature>
<dbReference type="Proteomes" id="UP000177614">
    <property type="component" value="Unassembled WGS sequence"/>
</dbReference>
<gene>
    <name evidence="2" type="ORF">A2V81_03430</name>
</gene>
<comment type="caution">
    <text evidence="2">The sequence shown here is derived from an EMBL/GenBank/DDBJ whole genome shotgun (WGS) entry which is preliminary data.</text>
</comment>
<evidence type="ECO:0000313" key="2">
    <source>
        <dbReference type="EMBL" id="OGC82655.1"/>
    </source>
</evidence>
<sequence>MKVAIIHDYFLAKSGGDRLVLCLAEDLKADIVTWFTTDKTFDLSHMKVIRLGKPILMPGIRHYYQNWLFKHKTKFLKDYDVVIFSGNSIAAVSNVKGKKILYCHTPPRYAFDQLDNYAKRFPFFMRPIFRLGISIIQNNYKKNLAKMDKIIANSQTVAKRLKDYFNIDVPIIYPPCDIVATQNIPRKPDNYFLSWARLEPMKRIDLLIEAFKQRPDKKLVIASFGSLKEKLEGQAKGYENIKFVGLISDEELSQYLAGALASIYIPINEDFGMTPLESMAAGTPCIGVREGGLLETVDHLKTGYLCPANPKVEDILEAIDAFNPAMSLKMEHACREQSKKFSKARFLKEMRELISAPSAEF</sequence>
<dbReference type="AlphaFoldDB" id="A0A1F4XLR5"/>
<proteinExistence type="predicted"/>
<protein>
    <recommendedName>
        <fullName evidence="1">Glycosyl transferase family 1 domain-containing protein</fullName>
    </recommendedName>
</protein>
<dbReference type="PANTHER" id="PTHR45947">
    <property type="entry name" value="SULFOQUINOVOSYL TRANSFERASE SQD2"/>
    <property type="match status" value="1"/>
</dbReference>
<dbReference type="InterPro" id="IPR001296">
    <property type="entry name" value="Glyco_trans_1"/>
</dbReference>
<dbReference type="SUPFAM" id="SSF53756">
    <property type="entry name" value="UDP-Glycosyltransferase/glycogen phosphorylase"/>
    <property type="match status" value="1"/>
</dbReference>
<name>A0A1F4XLR5_9BACT</name>
<dbReference type="GO" id="GO:0016757">
    <property type="term" value="F:glycosyltransferase activity"/>
    <property type="evidence" value="ECO:0007669"/>
    <property type="project" value="InterPro"/>
</dbReference>
<dbReference type="Pfam" id="PF00534">
    <property type="entry name" value="Glycos_transf_1"/>
    <property type="match status" value="1"/>
</dbReference>
<organism evidence="2 3">
    <name type="scientific">Candidatus Abawacabacteria bacterium RBG_16_42_10</name>
    <dbReference type="NCBI Taxonomy" id="1817814"/>
    <lineage>
        <taxon>Bacteria</taxon>
        <taxon>Candidatus Abawacaibacteriota</taxon>
    </lineage>
</organism>
<dbReference type="EMBL" id="MEWR01000001">
    <property type="protein sequence ID" value="OGC82655.1"/>
    <property type="molecule type" value="Genomic_DNA"/>
</dbReference>